<keyword evidence="2 4" id="KW-0238">DNA-binding</keyword>
<dbReference type="Gene3D" id="1.10.357.10">
    <property type="entry name" value="Tetracycline Repressor, domain 2"/>
    <property type="match status" value="1"/>
</dbReference>
<geneLocation type="plasmid" evidence="6">
    <name>pAER57</name>
</geneLocation>
<accession>A0A514C8C3</accession>
<dbReference type="Pfam" id="PF00440">
    <property type="entry name" value="TetR_N"/>
    <property type="match status" value="1"/>
</dbReference>
<evidence type="ECO:0000256" key="4">
    <source>
        <dbReference type="PROSITE-ProRule" id="PRU00335"/>
    </source>
</evidence>
<dbReference type="SUPFAM" id="SSF46689">
    <property type="entry name" value="Homeodomain-like"/>
    <property type="match status" value="1"/>
</dbReference>
<reference evidence="6" key="1">
    <citation type="journal article" date="2019" name="Front. Microbiol.">
        <title>Identification of a Novel Plasmid Lineage Associated With the Dissemination of Metallo-beta-Lactamase Genes Among Pseudomonads.</title>
        <authorList>
            <person name="Di Pilato V."/>
            <person name="Antonelli A."/>
            <person name="Giani T."/>
            <person name="Henrici De Angelis L."/>
            <person name="Rossolini G.M."/>
            <person name="Pollini S."/>
        </authorList>
    </citation>
    <scope>NUCLEOTIDE SEQUENCE</scope>
    <source>
        <strain evidence="6">57</strain>
        <plasmid evidence="6">pAER57</plasmid>
    </source>
</reference>
<name>A0A514C8C3_ECTME</name>
<dbReference type="PRINTS" id="PR00455">
    <property type="entry name" value="HTHTETR"/>
</dbReference>
<protein>
    <recommendedName>
        <fullName evidence="5">HTH tetR-type domain-containing protein</fullName>
    </recommendedName>
</protein>
<evidence type="ECO:0000256" key="2">
    <source>
        <dbReference type="ARBA" id="ARBA00023125"/>
    </source>
</evidence>
<keyword evidence="6" id="KW-0614">Plasmid</keyword>
<dbReference type="PANTHER" id="PTHR30055:SF234">
    <property type="entry name" value="HTH-TYPE TRANSCRIPTIONAL REGULATOR BETI"/>
    <property type="match status" value="1"/>
</dbReference>
<dbReference type="InterPro" id="IPR009057">
    <property type="entry name" value="Homeodomain-like_sf"/>
</dbReference>
<evidence type="ECO:0000313" key="6">
    <source>
        <dbReference type="EMBL" id="QDH75861.1"/>
    </source>
</evidence>
<dbReference type="RefSeq" id="WP_082422833.1">
    <property type="nucleotide sequence ID" value="NZ_MK671726.1"/>
</dbReference>
<dbReference type="GO" id="GO:0000976">
    <property type="term" value="F:transcription cis-regulatory region binding"/>
    <property type="evidence" value="ECO:0007669"/>
    <property type="project" value="TreeGrafter"/>
</dbReference>
<dbReference type="EMBL" id="MK671726">
    <property type="protein sequence ID" value="QDH75861.1"/>
    <property type="molecule type" value="Genomic_DNA"/>
</dbReference>
<feature type="DNA-binding region" description="H-T-H motif" evidence="4">
    <location>
        <begin position="38"/>
        <end position="57"/>
    </location>
</feature>
<sequence>MPRLRNHPVNVAANRATRERLLDAACEELVEVGYFETDTNKIARRGGLAPATFYKHFRNKTEVFAAAFERLAVAEAQQLGDACLSYLQAGTALDDVATRFAQALIESRRHLVVLRSHATVLQSTEPTVREAKVTVRRLAVEAATGYAAMAGLETCSLEELHVRMYVIDGLADAVARGDFGQHGVTDMTAHREIVTQWKACFVLPGTFEPDQS</sequence>
<evidence type="ECO:0000256" key="3">
    <source>
        <dbReference type="ARBA" id="ARBA00023163"/>
    </source>
</evidence>
<evidence type="ECO:0000256" key="1">
    <source>
        <dbReference type="ARBA" id="ARBA00023015"/>
    </source>
</evidence>
<keyword evidence="3" id="KW-0804">Transcription</keyword>
<dbReference type="InterPro" id="IPR050109">
    <property type="entry name" value="HTH-type_TetR-like_transc_reg"/>
</dbReference>
<proteinExistence type="predicted"/>
<dbReference type="PANTHER" id="PTHR30055">
    <property type="entry name" value="HTH-TYPE TRANSCRIPTIONAL REGULATOR RUTR"/>
    <property type="match status" value="1"/>
</dbReference>
<evidence type="ECO:0000259" key="5">
    <source>
        <dbReference type="PROSITE" id="PS50977"/>
    </source>
</evidence>
<dbReference type="GO" id="GO:0003700">
    <property type="term" value="F:DNA-binding transcription factor activity"/>
    <property type="evidence" value="ECO:0007669"/>
    <property type="project" value="TreeGrafter"/>
</dbReference>
<dbReference type="PROSITE" id="PS50977">
    <property type="entry name" value="HTH_TETR_2"/>
    <property type="match status" value="1"/>
</dbReference>
<dbReference type="AlphaFoldDB" id="A0A514C8C3"/>
<feature type="domain" description="HTH tetR-type" evidence="5">
    <location>
        <begin position="15"/>
        <end position="75"/>
    </location>
</feature>
<dbReference type="InterPro" id="IPR001647">
    <property type="entry name" value="HTH_TetR"/>
</dbReference>
<organism evidence="6">
    <name type="scientific">Ectopseudomonas mendocina</name>
    <name type="common">Pseudomonas mendocina</name>
    <dbReference type="NCBI Taxonomy" id="300"/>
    <lineage>
        <taxon>Bacteria</taxon>
        <taxon>Pseudomonadati</taxon>
        <taxon>Pseudomonadota</taxon>
        <taxon>Gammaproteobacteria</taxon>
        <taxon>Pseudomonadales</taxon>
        <taxon>Pseudomonadaceae</taxon>
        <taxon>Ectopseudomonas</taxon>
    </lineage>
</organism>
<keyword evidence="1" id="KW-0805">Transcription regulation</keyword>